<dbReference type="AlphaFoldDB" id="A0A8H9FQM7"/>
<keyword evidence="1" id="KW-1133">Transmembrane helix</keyword>
<protein>
    <recommendedName>
        <fullName evidence="2">Acyltransferase 3 domain-containing protein</fullName>
    </recommendedName>
</protein>
<feature type="transmembrane region" description="Helical" evidence="1">
    <location>
        <begin position="53"/>
        <end position="71"/>
    </location>
</feature>
<reference evidence="3" key="1">
    <citation type="journal article" date="2014" name="Int. J. Syst. Evol. Microbiol.">
        <title>Complete genome sequence of Corynebacterium casei LMG S-19264T (=DSM 44701T), isolated from a smear-ripened cheese.</title>
        <authorList>
            <consortium name="US DOE Joint Genome Institute (JGI-PGF)"/>
            <person name="Walter F."/>
            <person name="Albersmeier A."/>
            <person name="Kalinowski J."/>
            <person name="Ruckert C."/>
        </authorList>
    </citation>
    <scope>NUCLEOTIDE SEQUENCE</scope>
    <source>
        <strain evidence="3">CGMCC 1.10749</strain>
    </source>
</reference>
<evidence type="ECO:0000313" key="3">
    <source>
        <dbReference type="EMBL" id="GGB71869.1"/>
    </source>
</evidence>
<feature type="transmembrane region" description="Helical" evidence="1">
    <location>
        <begin position="127"/>
        <end position="143"/>
    </location>
</feature>
<accession>A0A8H9FQM7</accession>
<evidence type="ECO:0000259" key="2">
    <source>
        <dbReference type="Pfam" id="PF01757"/>
    </source>
</evidence>
<feature type="transmembrane region" description="Helical" evidence="1">
    <location>
        <begin position="241"/>
        <end position="258"/>
    </location>
</feature>
<proteinExistence type="predicted"/>
<sequence length="347" mass="35857">MTTPPAPPPARLLGLDAARGLAVVAMVVAHALPFVSDRLSEGATFLLLQVNDLASPLFALVMGAAAGLVLPGPSVARGLARAAVRGVALIALGVGLEQLDHWVAVVLHILGLLVIVGTPLLLLGSRWLLGIAVVLLLVAPSVIEAVTRAAGGEAGGAAPTATWAGNPVVEWLVLNTHYRVLSLLPLFLVGAVLARRGLRDERTSWWCLMGGLALVWASFAADLLGHPVVFSGDHTDQLQENGLALAAYGLVMAVWIGGEARGVRHVVLGPLAAVGTVALSLYVAHVALLVPVIPAFPDGGWLPFVLFVTVSVAAALAWARFVGRGPLEVLLDAISPSRRPLVTADTA</sequence>
<keyword evidence="1" id="KW-0472">Membrane</keyword>
<dbReference type="GO" id="GO:0016747">
    <property type="term" value="F:acyltransferase activity, transferring groups other than amino-acyl groups"/>
    <property type="evidence" value="ECO:0007669"/>
    <property type="project" value="InterPro"/>
</dbReference>
<dbReference type="Pfam" id="PF01757">
    <property type="entry name" value="Acyl_transf_3"/>
    <property type="match status" value="1"/>
</dbReference>
<dbReference type="Proteomes" id="UP000628079">
    <property type="component" value="Unassembled WGS sequence"/>
</dbReference>
<feature type="transmembrane region" description="Helical" evidence="1">
    <location>
        <begin position="176"/>
        <end position="194"/>
    </location>
</feature>
<feature type="transmembrane region" description="Helical" evidence="1">
    <location>
        <begin position="206"/>
        <end position="229"/>
    </location>
</feature>
<comment type="caution">
    <text evidence="3">The sequence shown here is derived from an EMBL/GenBank/DDBJ whole genome shotgun (WGS) entry which is preliminary data.</text>
</comment>
<evidence type="ECO:0000256" key="1">
    <source>
        <dbReference type="SAM" id="Phobius"/>
    </source>
</evidence>
<keyword evidence="1" id="KW-0812">Transmembrane</keyword>
<feature type="transmembrane region" description="Helical" evidence="1">
    <location>
        <begin position="270"/>
        <end position="294"/>
    </location>
</feature>
<evidence type="ECO:0000313" key="4">
    <source>
        <dbReference type="Proteomes" id="UP000628079"/>
    </source>
</evidence>
<feature type="transmembrane region" description="Helical" evidence="1">
    <location>
        <begin position="102"/>
        <end position="122"/>
    </location>
</feature>
<dbReference type="EMBL" id="BMEA01000001">
    <property type="protein sequence ID" value="GGB71869.1"/>
    <property type="molecule type" value="Genomic_DNA"/>
</dbReference>
<reference evidence="3" key="2">
    <citation type="submission" date="2020-09" db="EMBL/GenBank/DDBJ databases">
        <authorList>
            <person name="Sun Q."/>
            <person name="Zhou Y."/>
        </authorList>
    </citation>
    <scope>NUCLEOTIDE SEQUENCE</scope>
    <source>
        <strain evidence="3">CGMCC 1.10749</strain>
    </source>
</reference>
<gene>
    <name evidence="3" type="ORF">GCM10011314_09110</name>
</gene>
<dbReference type="InterPro" id="IPR002656">
    <property type="entry name" value="Acyl_transf_3_dom"/>
</dbReference>
<feature type="transmembrane region" description="Helical" evidence="1">
    <location>
        <begin position="12"/>
        <end position="33"/>
    </location>
</feature>
<feature type="domain" description="Acyltransferase 3" evidence="2">
    <location>
        <begin position="13"/>
        <end position="316"/>
    </location>
</feature>
<organism evidence="3 4">
    <name type="scientific">Knoellia flava</name>
    <dbReference type="NCBI Taxonomy" id="913969"/>
    <lineage>
        <taxon>Bacteria</taxon>
        <taxon>Bacillati</taxon>
        <taxon>Actinomycetota</taxon>
        <taxon>Actinomycetes</taxon>
        <taxon>Micrococcales</taxon>
        <taxon>Intrasporangiaceae</taxon>
        <taxon>Knoellia</taxon>
    </lineage>
</organism>
<dbReference type="RefSeq" id="WP_035950514.1">
    <property type="nucleotide sequence ID" value="NZ_BMEA01000001.1"/>
</dbReference>
<feature type="transmembrane region" description="Helical" evidence="1">
    <location>
        <begin position="300"/>
        <end position="319"/>
    </location>
</feature>
<name>A0A8H9FQM7_9MICO</name>